<feature type="transmembrane region" description="Helical" evidence="2">
    <location>
        <begin position="803"/>
        <end position="824"/>
    </location>
</feature>
<feature type="domain" description="EAL" evidence="4">
    <location>
        <begin position="1010"/>
        <end position="1264"/>
    </location>
</feature>
<evidence type="ECO:0000256" key="3">
    <source>
        <dbReference type="SAM" id="SignalP"/>
    </source>
</evidence>
<dbReference type="RefSeq" id="WP_124730099.1">
    <property type="nucleotide sequence ID" value="NZ_CBCSKC010000001.1"/>
</dbReference>
<dbReference type="CDD" id="cd01948">
    <property type="entry name" value="EAL"/>
    <property type="match status" value="1"/>
</dbReference>
<feature type="domain" description="GGDEF" evidence="5">
    <location>
        <begin position="864"/>
        <end position="1001"/>
    </location>
</feature>
<dbReference type="Gene3D" id="2.130.10.10">
    <property type="entry name" value="YVTN repeat-like/Quinoprotein amine dehydrogenase"/>
    <property type="match status" value="3"/>
</dbReference>
<evidence type="ECO:0000313" key="7">
    <source>
        <dbReference type="Proteomes" id="UP000278035"/>
    </source>
</evidence>
<dbReference type="OrthoDB" id="9804951at2"/>
<keyword evidence="2" id="KW-0812">Transmembrane</keyword>
<dbReference type="SUPFAM" id="SSF141868">
    <property type="entry name" value="EAL domain-like"/>
    <property type="match status" value="1"/>
</dbReference>
<dbReference type="GO" id="GO:0003824">
    <property type="term" value="F:catalytic activity"/>
    <property type="evidence" value="ECO:0007669"/>
    <property type="project" value="UniProtKB-ARBA"/>
</dbReference>
<dbReference type="PANTHER" id="PTHR44757:SF2">
    <property type="entry name" value="BIOFILM ARCHITECTURE MAINTENANCE PROTEIN MBAA"/>
    <property type="match status" value="1"/>
</dbReference>
<evidence type="ECO:0000256" key="2">
    <source>
        <dbReference type="SAM" id="Phobius"/>
    </source>
</evidence>
<keyword evidence="2" id="KW-0472">Membrane</keyword>
<dbReference type="SUPFAM" id="SSF63829">
    <property type="entry name" value="Calcium-dependent phosphotriesterase"/>
    <property type="match status" value="2"/>
</dbReference>
<dbReference type="CDD" id="cd01949">
    <property type="entry name" value="GGDEF"/>
    <property type="match status" value="1"/>
</dbReference>
<dbReference type="Pfam" id="PF07495">
    <property type="entry name" value="Y_Y_Y"/>
    <property type="match status" value="1"/>
</dbReference>
<feature type="chain" id="PRO_5017929054" evidence="3">
    <location>
        <begin position="28"/>
        <end position="1276"/>
    </location>
</feature>
<evidence type="ECO:0000313" key="6">
    <source>
        <dbReference type="EMBL" id="AZG72512.1"/>
    </source>
</evidence>
<dbReference type="KEGG" id="slj:EGC82_06810"/>
<feature type="signal peptide" evidence="3">
    <location>
        <begin position="1"/>
        <end position="27"/>
    </location>
</feature>
<dbReference type="InterPro" id="IPR035919">
    <property type="entry name" value="EAL_sf"/>
</dbReference>
<dbReference type="Gene3D" id="3.30.70.270">
    <property type="match status" value="1"/>
</dbReference>
<evidence type="ECO:0000259" key="4">
    <source>
        <dbReference type="PROSITE" id="PS50883"/>
    </source>
</evidence>
<keyword evidence="3" id="KW-0732">Signal</keyword>
<dbReference type="InterPro" id="IPR013783">
    <property type="entry name" value="Ig-like_fold"/>
</dbReference>
<dbReference type="EMBL" id="CP034015">
    <property type="protein sequence ID" value="AZG72512.1"/>
    <property type="molecule type" value="Genomic_DNA"/>
</dbReference>
<comment type="cofactor">
    <cofactor evidence="1">
        <name>Mg(2+)</name>
        <dbReference type="ChEBI" id="CHEBI:18420"/>
    </cofactor>
</comment>
<dbReference type="PANTHER" id="PTHR44757">
    <property type="entry name" value="DIGUANYLATE CYCLASE DGCP"/>
    <property type="match status" value="1"/>
</dbReference>
<dbReference type="InterPro" id="IPR001633">
    <property type="entry name" value="EAL_dom"/>
</dbReference>
<dbReference type="Pfam" id="PF00990">
    <property type="entry name" value="GGDEF"/>
    <property type="match status" value="1"/>
</dbReference>
<dbReference type="InterPro" id="IPR015943">
    <property type="entry name" value="WD40/YVTN_repeat-like_dom_sf"/>
</dbReference>
<dbReference type="PROSITE" id="PS50883">
    <property type="entry name" value="EAL"/>
    <property type="match status" value="1"/>
</dbReference>
<dbReference type="FunFam" id="3.30.70.270:FF:000001">
    <property type="entry name" value="Diguanylate cyclase domain protein"/>
    <property type="match status" value="1"/>
</dbReference>
<dbReference type="Pfam" id="PF00563">
    <property type="entry name" value="EAL"/>
    <property type="match status" value="1"/>
</dbReference>
<name>A0A3G8LUC6_9GAMM</name>
<dbReference type="NCBIfam" id="TIGR00254">
    <property type="entry name" value="GGDEF"/>
    <property type="match status" value="1"/>
</dbReference>
<dbReference type="Pfam" id="PF07494">
    <property type="entry name" value="Reg_prop"/>
    <property type="match status" value="4"/>
</dbReference>
<gene>
    <name evidence="6" type="ORF">EGC82_06810</name>
</gene>
<dbReference type="Proteomes" id="UP000278035">
    <property type="component" value="Chromosome"/>
</dbReference>
<dbReference type="Gene3D" id="3.20.20.450">
    <property type="entry name" value="EAL domain"/>
    <property type="match status" value="1"/>
</dbReference>
<dbReference type="Gene3D" id="2.60.40.10">
    <property type="entry name" value="Immunoglobulins"/>
    <property type="match status" value="1"/>
</dbReference>
<dbReference type="InterPro" id="IPR029787">
    <property type="entry name" value="Nucleotide_cyclase"/>
</dbReference>
<dbReference type="SMART" id="SM00267">
    <property type="entry name" value="GGDEF"/>
    <property type="match status" value="1"/>
</dbReference>
<dbReference type="PROSITE" id="PS50887">
    <property type="entry name" value="GGDEF"/>
    <property type="match status" value="1"/>
</dbReference>
<dbReference type="SUPFAM" id="SSF55073">
    <property type="entry name" value="Nucleotide cyclase"/>
    <property type="match status" value="1"/>
</dbReference>
<dbReference type="InterPro" id="IPR000160">
    <property type="entry name" value="GGDEF_dom"/>
</dbReference>
<dbReference type="SMART" id="SM00052">
    <property type="entry name" value="EAL"/>
    <property type="match status" value="1"/>
</dbReference>
<evidence type="ECO:0000259" key="5">
    <source>
        <dbReference type="PROSITE" id="PS50887"/>
    </source>
</evidence>
<evidence type="ECO:0000256" key="1">
    <source>
        <dbReference type="ARBA" id="ARBA00001946"/>
    </source>
</evidence>
<keyword evidence="7" id="KW-1185">Reference proteome</keyword>
<proteinExistence type="predicted"/>
<dbReference type="InterPro" id="IPR011123">
    <property type="entry name" value="Y_Y_Y"/>
</dbReference>
<organism evidence="6 7">
    <name type="scientific">Shewanella livingstonensis</name>
    <dbReference type="NCBI Taxonomy" id="150120"/>
    <lineage>
        <taxon>Bacteria</taxon>
        <taxon>Pseudomonadati</taxon>
        <taxon>Pseudomonadota</taxon>
        <taxon>Gammaproteobacteria</taxon>
        <taxon>Alteromonadales</taxon>
        <taxon>Shewanellaceae</taxon>
        <taxon>Shewanella</taxon>
    </lineage>
</organism>
<accession>A0A3G8LUC6</accession>
<dbReference type="AlphaFoldDB" id="A0A3G8LUC6"/>
<dbReference type="InterPro" id="IPR052155">
    <property type="entry name" value="Biofilm_reg_signaling"/>
</dbReference>
<dbReference type="InterPro" id="IPR043128">
    <property type="entry name" value="Rev_trsase/Diguanyl_cyclase"/>
</dbReference>
<dbReference type="InterPro" id="IPR011110">
    <property type="entry name" value="Reg_prop"/>
</dbReference>
<protein>
    <submittedName>
        <fullName evidence="6">EAL domain-containing protein</fullName>
    </submittedName>
</protein>
<sequence length="1276" mass="144032">MLLSFQRWVCSLLCLLLFITFTPSSDAKQFQIDRLNIADGLPSTTINTLYQQKNGFLWFATDAGVSRYDGQEFIHFQFSPGTSKHISNNFVTDIIEDSQGNIWFATEDGLNQLNVDDELNIYPTAQQPFAQNTNWIMRLYLDSKRQLWIGTGSGLQYKTENGTDFISVPLYLHQQDSPTETSVYSIVEDTQHRLWVGTDYGLAVLQPNATKMLLYQPDKAQAISSKTSSVTTTDLFSDYILVSQIDNQGQIWFGSQHFGLIKFMPNDNTFQHFFNPKQPHPGGIPSNYITSIAIKDEQHIWIGTDNGAANLTVASEHFDWLSSQMFNPQSLPSNNVDDVFIDHSGLVWFATNQGAAYYTPLKQSSRLYKPLASQSELSGANVYAIALTQSGEAWVATDNGIDKINIDNKTVTLGPLKNKQNTTLIHNIWNVKTDKDNNLWFSHAEGVSFYDQRQDTVQHFSNKANNPYGFPNTDFYTVDPDREGNVWITGYLDAGVMLFNPQKGLLKHYFNDSDNLYTSGGNFTFDSLISQRGELWLATTNGIFIVDPKTDMTSHLNLGNERENIRIGGIFEDQQGIIWAATQGLGLAKIIPTPDAPQGFSIEYITRKQGLPDNRLKAVIGDDKGNLWLTSQHMLIKYNPQTREVNVYPSVISTDNLTFNEAAIVYYQNQLLLGSNKGAIQLDINTISQNNFAPPVHITSAKIANQSYININSHNLPPKPVLDYDNNMIQFSFASLDYTAPERNQYRYRLAGFDQDWQSTLQPRAMYTNLAAGDYVFKVQSTNSDGIWSNQQAEFAFNIKKAWWYYALISSGLIILLIIILFALSRIKQMKELSRRANFDSLTGLANRFHFNQQLSLLVSNPYNTAAVVFIDLDHFKEVNDSMGHDVGDELIIQVGKRLQHCLSQQDVLARLGGDEFALIIPYEQTASDVNRDLVNIIERVRQTLNKGYQINQYWLNSSASIGVACFPEDGRDAKTLLKHADTAMYAAKQNGRNGSYFFNETLSTALLERLLIKDQLNNALSDAQFEVHYQPKCCVDSHKIVGLEALLRWKHPQHGMISPVRFIDQAEDSGLIIDIGLWVLEQACQQGYRWHQQGILRGNISVNISPVQLSQPTIVDDIAAILERTAFPAHYLELEITESLLIKDLNAAQDVLLALKQLRVRIALDDFGKGYSSLNYLTQFPIDTLKIDKGFLSRILPEETSNIVLRNIITLGNELKLDVIAEGVETHAQLRKLKQYNCKIVQGFLFSQALDVTQLETCLQHNQLTLREYVGAPNE</sequence>
<keyword evidence="2" id="KW-1133">Transmembrane helix</keyword>
<reference evidence="7" key="1">
    <citation type="submission" date="2018-11" db="EMBL/GenBank/DDBJ databases">
        <title>Shewanella sp. M2.</title>
        <authorList>
            <person name="Hwang Y.J."/>
            <person name="Hwang C.Y."/>
        </authorList>
    </citation>
    <scope>NUCLEOTIDE SEQUENCE [LARGE SCALE GENOMIC DNA]</scope>
    <source>
        <strain evidence="7">LMG 19866</strain>
    </source>
</reference>